<comment type="function">
    <text evidence="4">The glycine cleavage system catalyzes the degradation of glycine. The H protein (GCSH) shuttles the methylamine group of glycine from the P protein (GLDC) to the T protein (GCST). Has a pivotal role in the lipoylation of enzymes involved in cellular energetics such as the mitochondrial dihydrolipoyllysine-residue acetyltransferase component of pyruvate dehydrogenase complex (DLAT), and the mitochondrial dihydrolipoyllysine-residue succinyltransferase component of 2-oxoglutarate dehydrogenase complex (DLST).</text>
</comment>
<feature type="modified residue" description="N6-lipoyllysine" evidence="5">
    <location>
        <position position="94"/>
    </location>
</feature>
<comment type="cofactor">
    <cofactor evidence="6">
        <name>(R)-lipoate</name>
        <dbReference type="ChEBI" id="CHEBI:83088"/>
    </cofactor>
    <text evidence="6">Binds 1 lipoyl cofactor covalently.</text>
</comment>
<dbReference type="AlphaFoldDB" id="A0A8C5N2Z6"/>
<dbReference type="GO" id="GO:0005960">
    <property type="term" value="C:glycine cleavage complex"/>
    <property type="evidence" value="ECO:0007669"/>
    <property type="project" value="UniProtKB-UniRule"/>
</dbReference>
<dbReference type="GO" id="GO:0005739">
    <property type="term" value="C:mitochondrion"/>
    <property type="evidence" value="ECO:0007669"/>
    <property type="project" value="UniProtKB-SubCell"/>
</dbReference>
<reference evidence="8" key="2">
    <citation type="submission" date="2025-09" db="UniProtKB">
        <authorList>
            <consortium name="Ensembl"/>
        </authorList>
    </citation>
    <scope>IDENTIFICATION</scope>
</reference>
<dbReference type="PANTHER" id="PTHR11715">
    <property type="entry name" value="GLYCINE CLEAVAGE SYSTEM H PROTEIN"/>
    <property type="match status" value="1"/>
</dbReference>
<reference evidence="8" key="1">
    <citation type="submission" date="2025-08" db="UniProtKB">
        <authorList>
            <consortium name="Ensembl"/>
        </authorList>
    </citation>
    <scope>IDENTIFICATION</scope>
</reference>
<dbReference type="InterPro" id="IPR033753">
    <property type="entry name" value="GCV_H/Fam206"/>
</dbReference>
<dbReference type="InterPro" id="IPR017453">
    <property type="entry name" value="GCV_H_sub"/>
</dbReference>
<dbReference type="PANTHER" id="PTHR11715:SF3">
    <property type="entry name" value="GLYCINE CLEAVAGE SYSTEM H PROTEIN-RELATED"/>
    <property type="match status" value="1"/>
</dbReference>
<dbReference type="NCBIfam" id="NF002270">
    <property type="entry name" value="PRK01202.1"/>
    <property type="match status" value="1"/>
</dbReference>
<sequence length="161" mass="17932">MRTRHAVHCINTEDSLRCALHHINTHCTRLKRSQPTARKFTDKHEWILVEDGVGTVGISQFAQESLGDVVYCGLTDVGTNLKKMEEFGTLESVKAASELYSPLTGQVTEINDALADNPGLVNKSCYDEGWLIKVTVDVPSELDELMSEDAYKKYVKALEDS</sequence>
<dbReference type="Proteomes" id="UP000694569">
    <property type="component" value="Unplaced"/>
</dbReference>
<dbReference type="GO" id="GO:0019464">
    <property type="term" value="P:glycine decarboxylation via glycine cleavage system"/>
    <property type="evidence" value="ECO:0007669"/>
    <property type="project" value="UniProtKB-UniRule"/>
</dbReference>
<name>A0A8C5N2Z6_9ANUR</name>
<comment type="subcellular location">
    <subcellularLocation>
        <location evidence="6">Mitochondrion</location>
    </subcellularLocation>
</comment>
<dbReference type="Gene3D" id="2.40.50.100">
    <property type="match status" value="1"/>
</dbReference>
<evidence type="ECO:0000259" key="7">
    <source>
        <dbReference type="PROSITE" id="PS50968"/>
    </source>
</evidence>
<dbReference type="GeneTree" id="ENSGT00940000164357"/>
<dbReference type="InterPro" id="IPR011053">
    <property type="entry name" value="Single_hybrid_motif"/>
</dbReference>
<dbReference type="HAMAP" id="MF_00272">
    <property type="entry name" value="GcvH"/>
    <property type="match status" value="1"/>
</dbReference>
<dbReference type="InterPro" id="IPR000089">
    <property type="entry name" value="Biotin_lipoyl"/>
</dbReference>
<evidence type="ECO:0000256" key="1">
    <source>
        <dbReference type="ARBA" id="ARBA00009249"/>
    </source>
</evidence>
<evidence type="ECO:0000256" key="4">
    <source>
        <dbReference type="ARBA" id="ARBA00046240"/>
    </source>
</evidence>
<protein>
    <recommendedName>
        <fullName evidence="6">Glycine cleavage system H protein</fullName>
    </recommendedName>
</protein>
<keyword evidence="6" id="KW-0496">Mitochondrion</keyword>
<organism evidence="8 9">
    <name type="scientific">Leptobrachium leishanense</name>
    <name type="common">Leishan spiny toad</name>
    <dbReference type="NCBI Taxonomy" id="445787"/>
    <lineage>
        <taxon>Eukaryota</taxon>
        <taxon>Metazoa</taxon>
        <taxon>Chordata</taxon>
        <taxon>Craniata</taxon>
        <taxon>Vertebrata</taxon>
        <taxon>Euteleostomi</taxon>
        <taxon>Amphibia</taxon>
        <taxon>Batrachia</taxon>
        <taxon>Anura</taxon>
        <taxon>Pelobatoidea</taxon>
        <taxon>Megophryidae</taxon>
        <taxon>Leptobrachium</taxon>
    </lineage>
</organism>
<keyword evidence="2 5" id="KW-0450">Lipoyl</keyword>
<dbReference type="InterPro" id="IPR002930">
    <property type="entry name" value="GCV_H"/>
</dbReference>
<proteinExistence type="inferred from homology"/>
<dbReference type="InterPro" id="IPR003016">
    <property type="entry name" value="2-oxoA_DH_lipoyl-BS"/>
</dbReference>
<feature type="domain" description="Lipoyl-binding" evidence="7">
    <location>
        <begin position="53"/>
        <end position="135"/>
    </location>
</feature>
<dbReference type="Pfam" id="PF01597">
    <property type="entry name" value="GCV_H"/>
    <property type="match status" value="1"/>
</dbReference>
<keyword evidence="3 6" id="KW-0809">Transit peptide</keyword>
<evidence type="ECO:0000256" key="2">
    <source>
        <dbReference type="ARBA" id="ARBA00022823"/>
    </source>
</evidence>
<comment type="similarity">
    <text evidence="1 6">Belongs to the GcvH family.</text>
</comment>
<dbReference type="Ensembl" id="ENSLLET00000021685.1">
    <property type="protein sequence ID" value="ENSLLEP00000020871.1"/>
    <property type="gene ID" value="ENSLLEG00000013223.1"/>
</dbReference>
<evidence type="ECO:0000256" key="3">
    <source>
        <dbReference type="ARBA" id="ARBA00022946"/>
    </source>
</evidence>
<dbReference type="SUPFAM" id="SSF51230">
    <property type="entry name" value="Single hybrid motif"/>
    <property type="match status" value="1"/>
</dbReference>
<evidence type="ECO:0000313" key="8">
    <source>
        <dbReference type="Ensembl" id="ENSLLEP00000020871.1"/>
    </source>
</evidence>
<keyword evidence="9" id="KW-1185">Reference proteome</keyword>
<comment type="function">
    <text evidence="6">The H protein shuttles the methylamine group of glycine from the P protein to the T protein.</text>
</comment>
<evidence type="ECO:0000256" key="5">
    <source>
        <dbReference type="PIRSR" id="PIRSR617453-50"/>
    </source>
</evidence>
<dbReference type="OrthoDB" id="10264154at2759"/>
<evidence type="ECO:0000256" key="6">
    <source>
        <dbReference type="RuleBase" id="RU364055"/>
    </source>
</evidence>
<dbReference type="NCBIfam" id="TIGR00527">
    <property type="entry name" value="gcvH"/>
    <property type="match status" value="1"/>
</dbReference>
<accession>A0A8C5N2Z6</accession>
<dbReference type="PROSITE" id="PS50968">
    <property type="entry name" value="BIOTINYL_LIPOYL"/>
    <property type="match status" value="1"/>
</dbReference>
<dbReference type="PROSITE" id="PS00189">
    <property type="entry name" value="LIPOYL"/>
    <property type="match status" value="1"/>
</dbReference>
<dbReference type="GO" id="GO:0009249">
    <property type="term" value="P:protein lipoylation"/>
    <property type="evidence" value="ECO:0007669"/>
    <property type="project" value="TreeGrafter"/>
</dbReference>
<comment type="subunit">
    <text evidence="6">The glycine cleavage system is composed of four proteins: P, T, L and H.</text>
</comment>
<dbReference type="CDD" id="cd06848">
    <property type="entry name" value="GCS_H"/>
    <property type="match status" value="1"/>
</dbReference>
<evidence type="ECO:0000313" key="9">
    <source>
        <dbReference type="Proteomes" id="UP000694569"/>
    </source>
</evidence>